<reference evidence="3 4" key="1">
    <citation type="journal article" date="2023" name="Life. Sci Alliance">
        <title>Evolutionary insights into 3D genome organization and epigenetic landscape of Vigna mungo.</title>
        <authorList>
            <person name="Junaid A."/>
            <person name="Singh B."/>
            <person name="Bhatia S."/>
        </authorList>
    </citation>
    <scope>NUCLEOTIDE SEQUENCE [LARGE SCALE GENOMIC DNA]</scope>
    <source>
        <strain evidence="3">Urdbean</strain>
    </source>
</reference>
<dbReference type="SUPFAM" id="SSF50182">
    <property type="entry name" value="Sm-like ribonucleoproteins"/>
    <property type="match status" value="1"/>
</dbReference>
<dbReference type="Pfam" id="PF01423">
    <property type="entry name" value="LSM"/>
    <property type="match status" value="1"/>
</dbReference>
<protein>
    <recommendedName>
        <fullName evidence="2">Sm domain-containing protein</fullName>
    </recommendedName>
</protein>
<evidence type="ECO:0000259" key="2">
    <source>
        <dbReference type="Pfam" id="PF01423"/>
    </source>
</evidence>
<dbReference type="AlphaFoldDB" id="A0AAQ3MXM5"/>
<dbReference type="Proteomes" id="UP001374535">
    <property type="component" value="Chromosome 9"/>
</dbReference>
<feature type="domain" description="Sm" evidence="2">
    <location>
        <begin position="17"/>
        <end position="60"/>
    </location>
</feature>
<evidence type="ECO:0000313" key="3">
    <source>
        <dbReference type="EMBL" id="WVY98917.1"/>
    </source>
</evidence>
<sequence length="182" mass="20848">MSAGPGLESLVDRKPSMNIMLQTCLFVQGVLKGFDQATNIILDESHERVYSTKCFYRKRILIHLLVFCSNEGNDKIEISRQNHSRQVWWRHHEQGRGHRRRSLRPRGLHPHPLSQPQGRQSRLRRRGRQSRPCGPPLLHRTSHIPVVTFIAADESGDPTTLTPTLLLENCCSAWRGEADSTD</sequence>
<gene>
    <name evidence="3" type="ORF">V8G54_031068</name>
</gene>
<dbReference type="EMBL" id="CP144692">
    <property type="protein sequence ID" value="WVY98917.1"/>
    <property type="molecule type" value="Genomic_DNA"/>
</dbReference>
<dbReference type="Gene3D" id="2.30.30.100">
    <property type="match status" value="1"/>
</dbReference>
<dbReference type="InterPro" id="IPR001163">
    <property type="entry name" value="Sm_dom_euk/arc"/>
</dbReference>
<dbReference type="InterPro" id="IPR010920">
    <property type="entry name" value="LSM_dom_sf"/>
</dbReference>
<feature type="region of interest" description="Disordered" evidence="1">
    <location>
        <begin position="91"/>
        <end position="139"/>
    </location>
</feature>
<accession>A0AAQ3MXM5</accession>
<evidence type="ECO:0000313" key="4">
    <source>
        <dbReference type="Proteomes" id="UP001374535"/>
    </source>
</evidence>
<feature type="compositionally biased region" description="Low complexity" evidence="1">
    <location>
        <begin position="110"/>
        <end position="120"/>
    </location>
</feature>
<name>A0AAQ3MXM5_VIGMU</name>
<feature type="compositionally biased region" description="Basic residues" evidence="1">
    <location>
        <begin position="97"/>
        <end position="109"/>
    </location>
</feature>
<organism evidence="3 4">
    <name type="scientific">Vigna mungo</name>
    <name type="common">Black gram</name>
    <name type="synonym">Phaseolus mungo</name>
    <dbReference type="NCBI Taxonomy" id="3915"/>
    <lineage>
        <taxon>Eukaryota</taxon>
        <taxon>Viridiplantae</taxon>
        <taxon>Streptophyta</taxon>
        <taxon>Embryophyta</taxon>
        <taxon>Tracheophyta</taxon>
        <taxon>Spermatophyta</taxon>
        <taxon>Magnoliopsida</taxon>
        <taxon>eudicotyledons</taxon>
        <taxon>Gunneridae</taxon>
        <taxon>Pentapetalae</taxon>
        <taxon>rosids</taxon>
        <taxon>fabids</taxon>
        <taxon>Fabales</taxon>
        <taxon>Fabaceae</taxon>
        <taxon>Papilionoideae</taxon>
        <taxon>50 kb inversion clade</taxon>
        <taxon>NPAAA clade</taxon>
        <taxon>indigoferoid/millettioid clade</taxon>
        <taxon>Phaseoleae</taxon>
        <taxon>Vigna</taxon>
    </lineage>
</organism>
<proteinExistence type="predicted"/>
<evidence type="ECO:0000256" key="1">
    <source>
        <dbReference type="SAM" id="MobiDB-lite"/>
    </source>
</evidence>
<keyword evidence="4" id="KW-1185">Reference proteome</keyword>